<dbReference type="SUPFAM" id="SSF56601">
    <property type="entry name" value="beta-lactamase/transpeptidase-like"/>
    <property type="match status" value="1"/>
</dbReference>
<name>B1X5G4_PAUCH</name>
<keyword evidence="1" id="KW-0812">Transmembrane</keyword>
<organism evidence="3">
    <name type="scientific">Paulinella chromatophora</name>
    <dbReference type="NCBI Taxonomy" id="39717"/>
    <lineage>
        <taxon>Eukaryota</taxon>
        <taxon>Sar</taxon>
        <taxon>Rhizaria</taxon>
        <taxon>Cercozoa</taxon>
        <taxon>Imbricatea</taxon>
        <taxon>Silicofilosea</taxon>
        <taxon>Euglyphida</taxon>
        <taxon>Paulinellidae</taxon>
        <taxon>Paulinella</taxon>
    </lineage>
</organism>
<keyword evidence="1" id="KW-0472">Membrane</keyword>
<protein>
    <submittedName>
        <fullName evidence="3">Possible beta-lactamase family protein</fullName>
    </submittedName>
</protein>
<geneLocation type="organellar chromatophore" evidence="3"/>
<dbReference type="InterPro" id="IPR045155">
    <property type="entry name" value="Beta-lactam_cat"/>
</dbReference>
<evidence type="ECO:0000313" key="3">
    <source>
        <dbReference type="EMBL" id="ACB43183.1"/>
    </source>
</evidence>
<dbReference type="InterPro" id="IPR000871">
    <property type="entry name" value="Beta-lactam_class-A"/>
</dbReference>
<dbReference type="GO" id="GO:0030655">
    <property type="term" value="P:beta-lactam antibiotic catabolic process"/>
    <property type="evidence" value="ECO:0007669"/>
    <property type="project" value="InterPro"/>
</dbReference>
<accession>B1X5G4</accession>
<dbReference type="PANTHER" id="PTHR35333:SF4">
    <property type="entry name" value="SLR0121 PROTEIN"/>
    <property type="match status" value="1"/>
</dbReference>
<dbReference type="Gene3D" id="3.40.710.10">
    <property type="entry name" value="DD-peptidase/beta-lactamase superfamily"/>
    <property type="match status" value="1"/>
</dbReference>
<dbReference type="PANTHER" id="PTHR35333">
    <property type="entry name" value="BETA-LACTAMASE"/>
    <property type="match status" value="1"/>
</dbReference>
<sequence>MSSNHSLSFKLISWLKPLELFFRLIVIGIGFGVLTGTSLRIISTRLVGLSPTKSLLALEFIPSLGHLPPLLYLTGATKGFPLTNSKPSKKLLALSKVWANLAEGWPDLKASAFLLILDDGRYAELEPDIPLPAASLIRFPILLIAMDELDHERMLWNERIKITQDVLVSEGDLITKKSLNTQLKIYEVASEMIRMSDSTAINMFIKRLGDKEILNQRFISLGLNSTCIKNWLPDLNSENTISARDLVVIHTLVNTGQILGLKARDLFKDTMISSLKFSFLSGKILKVLKQENVQQEEALFYKGNTLYNELGNFSVTYADTGLILLPTGQRAIAVFMVKGPLNNSNSKNLIRAMMISLRPVLFSE</sequence>
<keyword evidence="3" id="KW-0934">Plastid</keyword>
<feature type="domain" description="Beta-lactamase class A catalytic" evidence="2">
    <location>
        <begin position="117"/>
        <end position="335"/>
    </location>
</feature>
<keyword evidence="1" id="KW-1133">Transmembrane helix</keyword>
<dbReference type="GeneID" id="6481986"/>
<gene>
    <name evidence="3" type="ordered locus">PCC_0768</name>
</gene>
<dbReference type="RefSeq" id="YP_002049393.1">
    <property type="nucleotide sequence ID" value="NC_011087.1"/>
</dbReference>
<evidence type="ECO:0000256" key="1">
    <source>
        <dbReference type="SAM" id="Phobius"/>
    </source>
</evidence>
<dbReference type="InterPro" id="IPR012338">
    <property type="entry name" value="Beta-lactam/transpept-like"/>
</dbReference>
<dbReference type="GO" id="GO:0046677">
    <property type="term" value="P:response to antibiotic"/>
    <property type="evidence" value="ECO:0007669"/>
    <property type="project" value="InterPro"/>
</dbReference>
<feature type="transmembrane region" description="Helical" evidence="1">
    <location>
        <begin position="20"/>
        <end position="42"/>
    </location>
</feature>
<reference evidence="3" key="1">
    <citation type="submission" date="2007-08" db="EMBL/GenBank/DDBJ databases">
        <authorList>
            <person name="Gloeckner G."/>
            <person name="Nowack E."/>
            <person name="Melkonian M."/>
        </authorList>
    </citation>
    <scope>NUCLEOTIDE SEQUENCE</scope>
</reference>
<dbReference type="AlphaFoldDB" id="B1X5G4"/>
<evidence type="ECO:0000259" key="2">
    <source>
        <dbReference type="Pfam" id="PF13354"/>
    </source>
</evidence>
<reference evidence="3" key="2">
    <citation type="journal article" date="2008" name="Curr. Biol.">
        <title>Chromatophore genome sequence of Paulinella sheds light on acquisition of photosynthesis by eukaryotes.</title>
        <authorList>
            <person name="Nowack E.C.M."/>
            <person name="Melkonian M."/>
            <person name="Gloeckner G."/>
        </authorList>
    </citation>
    <scope>NUCLEOTIDE SEQUENCE [LARGE SCALE GENOMIC DNA]</scope>
</reference>
<dbReference type="GO" id="GO:0008800">
    <property type="term" value="F:beta-lactamase activity"/>
    <property type="evidence" value="ECO:0007669"/>
    <property type="project" value="InterPro"/>
</dbReference>
<proteinExistence type="predicted"/>
<dbReference type="Pfam" id="PF13354">
    <property type="entry name" value="Beta-lactamase2"/>
    <property type="match status" value="1"/>
</dbReference>
<dbReference type="EMBL" id="CP000815">
    <property type="protein sequence ID" value="ACB43183.1"/>
    <property type="molecule type" value="Genomic_DNA"/>
</dbReference>